<dbReference type="SUPFAM" id="SSF48498">
    <property type="entry name" value="Tetracyclin repressor-like, C-terminal domain"/>
    <property type="match status" value="1"/>
</dbReference>
<proteinExistence type="predicted"/>
<dbReference type="InterPro" id="IPR050624">
    <property type="entry name" value="HTH-type_Tx_Regulator"/>
</dbReference>
<dbReference type="InterPro" id="IPR036271">
    <property type="entry name" value="Tet_transcr_reg_TetR-rel_C_sf"/>
</dbReference>
<dbReference type="PANTHER" id="PTHR43479:SF11">
    <property type="entry name" value="ACREF_ENVCD OPERON REPRESSOR-RELATED"/>
    <property type="match status" value="1"/>
</dbReference>
<dbReference type="PROSITE" id="PS50977">
    <property type="entry name" value="HTH_TETR_2"/>
    <property type="match status" value="1"/>
</dbReference>
<dbReference type="PRINTS" id="PR00455">
    <property type="entry name" value="HTHTETR"/>
</dbReference>
<name>A0A975AII1_9FIRM</name>
<dbReference type="InterPro" id="IPR001647">
    <property type="entry name" value="HTH_TetR"/>
</dbReference>
<protein>
    <submittedName>
        <fullName evidence="4">TetR/AcrR family transcriptional regulator</fullName>
    </submittedName>
</protein>
<dbReference type="RefSeq" id="WP_207299886.1">
    <property type="nucleotide sequence ID" value="NZ_CP071444.1"/>
</dbReference>
<dbReference type="SUPFAM" id="SSF46689">
    <property type="entry name" value="Homeodomain-like"/>
    <property type="match status" value="1"/>
</dbReference>
<dbReference type="Proteomes" id="UP000663499">
    <property type="component" value="Chromosome"/>
</dbReference>
<dbReference type="KEGG" id="alka:J0B03_00170"/>
<accession>A0A975AII1</accession>
<evidence type="ECO:0000259" key="3">
    <source>
        <dbReference type="PROSITE" id="PS50977"/>
    </source>
</evidence>
<keyword evidence="1 2" id="KW-0238">DNA-binding</keyword>
<keyword evidence="5" id="KW-1185">Reference proteome</keyword>
<gene>
    <name evidence="4" type="ORF">J0B03_00170</name>
</gene>
<organism evidence="4 5">
    <name type="scientific">Alkalibacter rhizosphaerae</name>
    <dbReference type="NCBI Taxonomy" id="2815577"/>
    <lineage>
        <taxon>Bacteria</taxon>
        <taxon>Bacillati</taxon>
        <taxon>Bacillota</taxon>
        <taxon>Clostridia</taxon>
        <taxon>Eubacteriales</taxon>
        <taxon>Eubacteriaceae</taxon>
        <taxon>Alkalibacter</taxon>
    </lineage>
</organism>
<dbReference type="EMBL" id="CP071444">
    <property type="protein sequence ID" value="QSX08545.1"/>
    <property type="molecule type" value="Genomic_DNA"/>
</dbReference>
<dbReference type="GO" id="GO:0003677">
    <property type="term" value="F:DNA binding"/>
    <property type="evidence" value="ECO:0007669"/>
    <property type="project" value="UniProtKB-UniRule"/>
</dbReference>
<evidence type="ECO:0000313" key="5">
    <source>
        <dbReference type="Proteomes" id="UP000663499"/>
    </source>
</evidence>
<feature type="DNA-binding region" description="H-T-H motif" evidence="2">
    <location>
        <begin position="25"/>
        <end position="44"/>
    </location>
</feature>
<dbReference type="InterPro" id="IPR009057">
    <property type="entry name" value="Homeodomain-like_sf"/>
</dbReference>
<dbReference type="PANTHER" id="PTHR43479">
    <property type="entry name" value="ACREF/ENVCD OPERON REPRESSOR-RELATED"/>
    <property type="match status" value="1"/>
</dbReference>
<dbReference type="AlphaFoldDB" id="A0A975AII1"/>
<dbReference type="Gene3D" id="1.10.357.10">
    <property type="entry name" value="Tetracycline Repressor, domain 2"/>
    <property type="match status" value="1"/>
</dbReference>
<dbReference type="Pfam" id="PF00440">
    <property type="entry name" value="TetR_N"/>
    <property type="match status" value="1"/>
</dbReference>
<dbReference type="Gene3D" id="1.10.10.60">
    <property type="entry name" value="Homeodomain-like"/>
    <property type="match status" value="1"/>
</dbReference>
<sequence length="188" mass="22734">MNDTKEALLQAAMELFQKDGYDKVSINAICKSVGVTKGSFYHHYKSKSDLLLKDYKRAEGQLLDYYNDRIFLPAQEQLRAMFDWYNDFFQPHRIGEVRLFLKIQLESHYKNYPYTNKVQKMIMKNILSKGILQGFFRKDMDPKEITDYIFTYMYGIHYEWSIDENNVDFKEKFDYFYEHYLIPHICIK</sequence>
<evidence type="ECO:0000313" key="4">
    <source>
        <dbReference type="EMBL" id="QSX08545.1"/>
    </source>
</evidence>
<reference evidence="4" key="1">
    <citation type="submission" date="2021-03" db="EMBL/GenBank/DDBJ databases">
        <title>Alkalibacter marinus sp. nov., isolated from tidal flat sediment.</title>
        <authorList>
            <person name="Namirimu T."/>
            <person name="Yang J.-A."/>
            <person name="Yang S.-H."/>
            <person name="Kim Y.-J."/>
            <person name="Kwon K.K."/>
        </authorList>
    </citation>
    <scope>NUCLEOTIDE SEQUENCE</scope>
    <source>
        <strain evidence="4">ES005</strain>
    </source>
</reference>
<feature type="domain" description="HTH tetR-type" evidence="3">
    <location>
        <begin position="2"/>
        <end position="62"/>
    </location>
</feature>
<evidence type="ECO:0000256" key="2">
    <source>
        <dbReference type="PROSITE-ProRule" id="PRU00335"/>
    </source>
</evidence>
<evidence type="ECO:0000256" key="1">
    <source>
        <dbReference type="ARBA" id="ARBA00023125"/>
    </source>
</evidence>